<evidence type="ECO:0000256" key="1">
    <source>
        <dbReference type="ARBA" id="ARBA00022574"/>
    </source>
</evidence>
<dbReference type="AlphaFoldDB" id="A0A1I3PZS3"/>
<dbReference type="PANTHER" id="PTHR19848">
    <property type="entry name" value="WD40 REPEAT PROTEIN"/>
    <property type="match status" value="1"/>
</dbReference>
<dbReference type="SMART" id="SM00320">
    <property type="entry name" value="WD40"/>
    <property type="match status" value="5"/>
</dbReference>
<accession>A0A1I3PZS3</accession>
<dbReference type="Proteomes" id="UP000199377">
    <property type="component" value="Unassembled WGS sequence"/>
</dbReference>
<feature type="region of interest" description="Disordered" evidence="4">
    <location>
        <begin position="51"/>
        <end position="70"/>
    </location>
</feature>
<dbReference type="SUPFAM" id="SSF50978">
    <property type="entry name" value="WD40 repeat-like"/>
    <property type="match status" value="1"/>
</dbReference>
<feature type="repeat" description="WD" evidence="3">
    <location>
        <begin position="391"/>
        <end position="424"/>
    </location>
</feature>
<dbReference type="OrthoDB" id="235631at2"/>
<dbReference type="STRING" id="1114924.SAMN05216258_1235"/>
<dbReference type="InterPro" id="IPR036322">
    <property type="entry name" value="WD40_repeat_dom_sf"/>
</dbReference>
<dbReference type="PROSITE" id="PS50082">
    <property type="entry name" value="WD_REPEATS_2"/>
    <property type="match status" value="1"/>
</dbReference>
<keyword evidence="2" id="KW-0677">Repeat</keyword>
<dbReference type="EMBL" id="FOQH01000023">
    <property type="protein sequence ID" value="SFJ26925.1"/>
    <property type="molecule type" value="Genomic_DNA"/>
</dbReference>
<reference evidence="5 6" key="1">
    <citation type="submission" date="2016-10" db="EMBL/GenBank/DDBJ databases">
        <authorList>
            <person name="de Groot N.N."/>
        </authorList>
    </citation>
    <scope>NUCLEOTIDE SEQUENCE [LARGE SCALE GENOMIC DNA]</scope>
    <source>
        <strain evidence="5 6">CGMCC 1.11030</strain>
    </source>
</reference>
<evidence type="ECO:0000313" key="5">
    <source>
        <dbReference type="EMBL" id="SFJ26925.1"/>
    </source>
</evidence>
<evidence type="ECO:0008006" key="7">
    <source>
        <dbReference type="Google" id="ProtNLM"/>
    </source>
</evidence>
<evidence type="ECO:0000256" key="3">
    <source>
        <dbReference type="PROSITE-ProRule" id="PRU00221"/>
    </source>
</evidence>
<gene>
    <name evidence="5" type="ORF">SAMN05216258_1235</name>
</gene>
<dbReference type="PROSITE" id="PS50294">
    <property type="entry name" value="WD_REPEATS_REGION"/>
    <property type="match status" value="1"/>
</dbReference>
<dbReference type="RefSeq" id="WP_143103470.1">
    <property type="nucleotide sequence ID" value="NZ_FOQH01000023.1"/>
</dbReference>
<dbReference type="InterPro" id="IPR001680">
    <property type="entry name" value="WD40_rpt"/>
</dbReference>
<organism evidence="5 6">
    <name type="scientific">Albimonas pacifica</name>
    <dbReference type="NCBI Taxonomy" id="1114924"/>
    <lineage>
        <taxon>Bacteria</taxon>
        <taxon>Pseudomonadati</taxon>
        <taxon>Pseudomonadota</taxon>
        <taxon>Alphaproteobacteria</taxon>
        <taxon>Rhodobacterales</taxon>
        <taxon>Paracoccaceae</taxon>
        <taxon>Albimonas</taxon>
    </lineage>
</organism>
<evidence type="ECO:0000256" key="2">
    <source>
        <dbReference type="ARBA" id="ARBA00022737"/>
    </source>
</evidence>
<keyword evidence="1 3" id="KW-0853">WD repeat</keyword>
<dbReference type="Gene3D" id="2.130.10.10">
    <property type="entry name" value="YVTN repeat-like/Quinoprotein amine dehydrogenase"/>
    <property type="match status" value="2"/>
</dbReference>
<evidence type="ECO:0000313" key="6">
    <source>
        <dbReference type="Proteomes" id="UP000199377"/>
    </source>
</evidence>
<keyword evidence="6" id="KW-1185">Reference proteome</keyword>
<evidence type="ECO:0000256" key="4">
    <source>
        <dbReference type="SAM" id="MobiDB-lite"/>
    </source>
</evidence>
<protein>
    <recommendedName>
        <fullName evidence="7">WD40 repeat</fullName>
    </recommendedName>
</protein>
<name>A0A1I3PZS3_9RHOB</name>
<dbReference type="PANTHER" id="PTHR19848:SF8">
    <property type="entry name" value="F-BOX AND WD REPEAT DOMAIN CONTAINING 7"/>
    <property type="match status" value="1"/>
</dbReference>
<dbReference type="InterPro" id="IPR015943">
    <property type="entry name" value="WD40/YVTN_repeat-like_dom_sf"/>
</dbReference>
<sequence>MTLNEAFDILGVSRNASGPMLRAAMKARLEEAGTKLEERLIKQAYLVATGTQSAEPDKPPPPAAPSSKSAVVVKKTSVVVHTRTARPTDSKKATPSIKLDFESPPHLFPSRIFRAKESFSNWIQGKNGPSLRNWSVCTLPGNRHFLSAGESGCYKWEISTGKVVARLRAQGGDLFSVRTNQSGSLALTTGISQTVSLIDVASGKQLSTFSGHGYWSRDAIFLPGDNEFLSVGWDGNLLIHDISAATNKTLCSVSISGHSNSRAALHSIHGLTKDGHAIVCANGGHVFSIPTDRYQHVEIPDSYLADSRRYTTAGFNKDHEIAIHPIRHRDHVELAVFDTNQKTKSKSINLKDFDVRHIAISPTGRQFVTLGDHGIYIWSTDTMAPNTRLLASDKHSTFESASFSEDGSSLFVTGSDPAIYMWRF</sequence>
<proteinExistence type="predicted"/>